<organism evidence="2 3">
    <name type="scientific">Euroglyphus maynei</name>
    <name type="common">Mayne's house dust mite</name>
    <dbReference type="NCBI Taxonomy" id="6958"/>
    <lineage>
        <taxon>Eukaryota</taxon>
        <taxon>Metazoa</taxon>
        <taxon>Ecdysozoa</taxon>
        <taxon>Arthropoda</taxon>
        <taxon>Chelicerata</taxon>
        <taxon>Arachnida</taxon>
        <taxon>Acari</taxon>
        <taxon>Acariformes</taxon>
        <taxon>Sarcoptiformes</taxon>
        <taxon>Astigmata</taxon>
        <taxon>Psoroptidia</taxon>
        <taxon>Analgoidea</taxon>
        <taxon>Pyroglyphidae</taxon>
        <taxon>Pyroglyphinae</taxon>
        <taxon>Euroglyphus</taxon>
    </lineage>
</organism>
<dbReference type="EMBL" id="MUJZ01003627">
    <property type="protein sequence ID" value="OTF83460.1"/>
    <property type="molecule type" value="Genomic_DNA"/>
</dbReference>
<gene>
    <name evidence="2" type="ORF">BLA29_012010</name>
</gene>
<feature type="region of interest" description="Disordered" evidence="1">
    <location>
        <begin position="1"/>
        <end position="50"/>
    </location>
</feature>
<accession>A0A1Y3BR78</accession>
<dbReference type="AlphaFoldDB" id="A0A1Y3BR78"/>
<reference evidence="2 3" key="1">
    <citation type="submission" date="2017-03" db="EMBL/GenBank/DDBJ databases">
        <title>Genome Survey of Euroglyphus maynei.</title>
        <authorList>
            <person name="Arlian L.G."/>
            <person name="Morgan M.S."/>
            <person name="Rider S.D."/>
        </authorList>
    </citation>
    <scope>NUCLEOTIDE SEQUENCE [LARGE SCALE GENOMIC DNA]</scope>
    <source>
        <strain evidence="2">Arlian Lab</strain>
        <tissue evidence="2">Whole body</tissue>
    </source>
</reference>
<evidence type="ECO:0000256" key="1">
    <source>
        <dbReference type="SAM" id="MobiDB-lite"/>
    </source>
</evidence>
<evidence type="ECO:0000313" key="3">
    <source>
        <dbReference type="Proteomes" id="UP000194236"/>
    </source>
</evidence>
<sequence>MEIKNPLFQDDITPMSSPSVTNGTSSKETTPKDNDSKQQQSLQKLDTKSK</sequence>
<dbReference type="Proteomes" id="UP000194236">
    <property type="component" value="Unassembled WGS sequence"/>
</dbReference>
<protein>
    <submittedName>
        <fullName evidence="2">Neural proliferation differentiation and control protein 1-like</fullName>
    </submittedName>
</protein>
<keyword evidence="3" id="KW-1185">Reference proteome</keyword>
<evidence type="ECO:0000313" key="2">
    <source>
        <dbReference type="EMBL" id="OTF83460.1"/>
    </source>
</evidence>
<feature type="compositionally biased region" description="Polar residues" evidence="1">
    <location>
        <begin position="14"/>
        <end position="28"/>
    </location>
</feature>
<comment type="caution">
    <text evidence="2">The sequence shown here is derived from an EMBL/GenBank/DDBJ whole genome shotgun (WGS) entry which is preliminary data.</text>
</comment>
<proteinExistence type="predicted"/>
<name>A0A1Y3BR78_EURMA</name>